<sequence length="69" mass="7816">MGRELAIGDFVILPDPWGHKVLCLAKVLGFTLEKVKLGHGKDFKCNMVSYAYRMCRVPSEEVMVYLLAQ</sequence>
<name>A0A6J5KPN0_9CAUD</name>
<protein>
    <submittedName>
        <fullName evidence="1">Uncharacterized protein</fullName>
    </submittedName>
</protein>
<evidence type="ECO:0000313" key="1">
    <source>
        <dbReference type="EMBL" id="CAB4123206.1"/>
    </source>
</evidence>
<dbReference type="EMBL" id="LR796167">
    <property type="protein sequence ID" value="CAB4123206.1"/>
    <property type="molecule type" value="Genomic_DNA"/>
</dbReference>
<accession>A0A6J5KPN0</accession>
<organism evidence="1">
    <name type="scientific">uncultured Caudovirales phage</name>
    <dbReference type="NCBI Taxonomy" id="2100421"/>
    <lineage>
        <taxon>Viruses</taxon>
        <taxon>Duplodnaviria</taxon>
        <taxon>Heunggongvirae</taxon>
        <taxon>Uroviricota</taxon>
        <taxon>Caudoviricetes</taxon>
        <taxon>Peduoviridae</taxon>
        <taxon>Maltschvirus</taxon>
        <taxon>Maltschvirus maltsch</taxon>
    </lineage>
</organism>
<proteinExistence type="predicted"/>
<reference evidence="1" key="1">
    <citation type="submission" date="2020-04" db="EMBL/GenBank/DDBJ databases">
        <authorList>
            <person name="Chiriac C."/>
            <person name="Salcher M."/>
            <person name="Ghai R."/>
            <person name="Kavagutti S V."/>
        </authorList>
    </citation>
    <scope>NUCLEOTIDE SEQUENCE</scope>
</reference>
<gene>
    <name evidence="1" type="ORF">UFOVP29_365</name>
</gene>